<evidence type="ECO:0000256" key="8">
    <source>
        <dbReference type="ARBA" id="ARBA00022692"/>
    </source>
</evidence>
<feature type="transmembrane region" description="Helical" evidence="13">
    <location>
        <begin position="388"/>
        <end position="408"/>
    </location>
</feature>
<comment type="function">
    <text evidence="1">Multidrug efflux pump.</text>
</comment>
<keyword evidence="11 13" id="KW-0472">Membrane</keyword>
<evidence type="ECO:0000256" key="1">
    <source>
        <dbReference type="ARBA" id="ARBA00003408"/>
    </source>
</evidence>
<dbReference type="AlphaFoldDB" id="A0A2S6FXM1"/>
<feature type="transmembrane region" description="Helical" evidence="13">
    <location>
        <begin position="355"/>
        <end position="376"/>
    </location>
</feature>
<dbReference type="InterPro" id="IPR002528">
    <property type="entry name" value="MATE_fam"/>
</dbReference>
<feature type="transmembrane region" description="Helical" evidence="13">
    <location>
        <begin position="414"/>
        <end position="434"/>
    </location>
</feature>
<evidence type="ECO:0000256" key="5">
    <source>
        <dbReference type="ARBA" id="ARBA00022448"/>
    </source>
</evidence>
<dbReference type="Proteomes" id="UP000239863">
    <property type="component" value="Unassembled WGS sequence"/>
</dbReference>
<dbReference type="NCBIfam" id="TIGR00797">
    <property type="entry name" value="matE"/>
    <property type="match status" value="1"/>
</dbReference>
<keyword evidence="7" id="KW-1003">Cell membrane</keyword>
<gene>
    <name evidence="14" type="ORF">BD821_10886</name>
</gene>
<comment type="caution">
    <text evidence="14">The sequence shown here is derived from an EMBL/GenBank/DDBJ whole genome shotgun (WGS) entry which is preliminary data.</text>
</comment>
<evidence type="ECO:0000256" key="7">
    <source>
        <dbReference type="ARBA" id="ARBA00022475"/>
    </source>
</evidence>
<reference evidence="14 15" key="1">
    <citation type="submission" date="2018-02" db="EMBL/GenBank/DDBJ databases">
        <title>Genomic Encyclopedia of Archaeal and Bacterial Type Strains, Phase II (KMG-II): from individual species to whole genera.</title>
        <authorList>
            <person name="Goeker M."/>
        </authorList>
    </citation>
    <scope>NUCLEOTIDE SEQUENCE [LARGE SCALE GENOMIC DNA]</scope>
    <source>
        <strain evidence="14 15">DSM 15099</strain>
    </source>
</reference>
<comment type="subcellular location">
    <subcellularLocation>
        <location evidence="2">Cell membrane</location>
        <topology evidence="2">Multi-pass membrane protein</topology>
    </subcellularLocation>
</comment>
<comment type="similarity">
    <text evidence="3">Belongs to the multi antimicrobial extrusion (MATE) (TC 2.A.66.1) family.</text>
</comment>
<evidence type="ECO:0000256" key="12">
    <source>
        <dbReference type="ARBA" id="ARBA00031636"/>
    </source>
</evidence>
<dbReference type="PANTHER" id="PTHR43298">
    <property type="entry name" value="MULTIDRUG RESISTANCE PROTEIN NORM-RELATED"/>
    <property type="match status" value="1"/>
</dbReference>
<accession>A0A2S6FXM1</accession>
<dbReference type="GO" id="GO:0005886">
    <property type="term" value="C:plasma membrane"/>
    <property type="evidence" value="ECO:0007669"/>
    <property type="project" value="UniProtKB-SubCell"/>
</dbReference>
<organism evidence="14 15">
    <name type="scientific">Clostridium algidicarnis DSM 15099</name>
    <dbReference type="NCBI Taxonomy" id="1121295"/>
    <lineage>
        <taxon>Bacteria</taxon>
        <taxon>Bacillati</taxon>
        <taxon>Bacillota</taxon>
        <taxon>Clostridia</taxon>
        <taxon>Eubacteriales</taxon>
        <taxon>Clostridiaceae</taxon>
        <taxon>Clostridium</taxon>
    </lineage>
</organism>
<dbReference type="GO" id="GO:0006811">
    <property type="term" value="P:monoatomic ion transport"/>
    <property type="evidence" value="ECO:0007669"/>
    <property type="project" value="UniProtKB-KW"/>
</dbReference>
<proteinExistence type="inferred from homology"/>
<evidence type="ECO:0000256" key="2">
    <source>
        <dbReference type="ARBA" id="ARBA00004651"/>
    </source>
</evidence>
<dbReference type="CDD" id="cd13138">
    <property type="entry name" value="MATE_yoeA_like"/>
    <property type="match status" value="1"/>
</dbReference>
<feature type="transmembrane region" description="Helical" evidence="13">
    <location>
        <begin position="134"/>
        <end position="151"/>
    </location>
</feature>
<keyword evidence="8 13" id="KW-0812">Transmembrane</keyword>
<feature type="transmembrane region" description="Helical" evidence="13">
    <location>
        <begin position="315"/>
        <end position="335"/>
    </location>
</feature>
<evidence type="ECO:0000313" key="14">
    <source>
        <dbReference type="EMBL" id="PPK48325.1"/>
    </source>
</evidence>
<feature type="transmembrane region" description="Helical" evidence="13">
    <location>
        <begin position="192"/>
        <end position="213"/>
    </location>
</feature>
<evidence type="ECO:0000256" key="13">
    <source>
        <dbReference type="SAM" id="Phobius"/>
    </source>
</evidence>
<sequence length="440" mass="48326">MIKDLTKGSTSKVIVAFSIPMILGNLFQQLYNIVDSIIVGKFIGTNALAAVGSSFAVMVFITSILLGLCMGTSVVFAQFFGAKNIKDLKTTMSTSFIFIGIISLVISILSIVFVDNILIFMNIPEELCKDTRKYLIIIFSGIFFTFLYNWASGLLRSLGNSKAPLYFLIVAAVINIALDLIFVIYFDMGVSGAALATIISQALSAILCIIYCIKNLGFLKFKINEIKFSKEIFKLTASYSLLTSMQQSIMNFGILMIQGLVNSFGATTMAAFAAAVKIDSFAYMPVQDFSNAFSTYVAQNKGAGENKRIKSGIKFSIILITVFCLFITIVVKVFADKLMLIFVNSSEIQVIAIGVTYLRIVSLFYCFIGYLFMFYGLYRGLGHVKVSIVLSVISLGIRVVLAYILAPIVGLKGIWWAIPIGWIIADTIGGIHYFKSKVVV</sequence>
<dbReference type="InterPro" id="IPR050222">
    <property type="entry name" value="MATE_MdtK"/>
</dbReference>
<feature type="transmembrane region" description="Helical" evidence="13">
    <location>
        <begin position="12"/>
        <end position="34"/>
    </location>
</feature>
<evidence type="ECO:0000256" key="3">
    <source>
        <dbReference type="ARBA" id="ARBA00010199"/>
    </source>
</evidence>
<evidence type="ECO:0000256" key="11">
    <source>
        <dbReference type="ARBA" id="ARBA00023136"/>
    </source>
</evidence>
<feature type="transmembrane region" description="Helical" evidence="13">
    <location>
        <begin position="54"/>
        <end position="80"/>
    </location>
</feature>
<dbReference type="InterPro" id="IPR048279">
    <property type="entry name" value="MdtK-like"/>
</dbReference>
<dbReference type="PIRSF" id="PIRSF006603">
    <property type="entry name" value="DinF"/>
    <property type="match status" value="1"/>
</dbReference>
<feature type="transmembrane region" description="Helical" evidence="13">
    <location>
        <begin position="163"/>
        <end position="186"/>
    </location>
</feature>
<evidence type="ECO:0000256" key="10">
    <source>
        <dbReference type="ARBA" id="ARBA00023065"/>
    </source>
</evidence>
<evidence type="ECO:0000256" key="9">
    <source>
        <dbReference type="ARBA" id="ARBA00022989"/>
    </source>
</evidence>
<name>A0A2S6FXM1_9CLOT</name>
<dbReference type="EMBL" id="PTIS01000008">
    <property type="protein sequence ID" value="PPK48325.1"/>
    <property type="molecule type" value="Genomic_DNA"/>
</dbReference>
<dbReference type="GO" id="GO:0015297">
    <property type="term" value="F:antiporter activity"/>
    <property type="evidence" value="ECO:0007669"/>
    <property type="project" value="UniProtKB-KW"/>
</dbReference>
<feature type="transmembrane region" description="Helical" evidence="13">
    <location>
        <begin position="92"/>
        <end position="114"/>
    </location>
</feature>
<dbReference type="Pfam" id="PF01554">
    <property type="entry name" value="MatE"/>
    <property type="match status" value="2"/>
</dbReference>
<dbReference type="OrthoDB" id="9776324at2"/>
<protein>
    <recommendedName>
        <fullName evidence="4">Probable multidrug resistance protein NorM</fullName>
    </recommendedName>
    <alternativeName>
        <fullName evidence="12">Multidrug-efflux transporter</fullName>
    </alternativeName>
</protein>
<evidence type="ECO:0000256" key="4">
    <source>
        <dbReference type="ARBA" id="ARBA00020268"/>
    </source>
</evidence>
<evidence type="ECO:0000256" key="6">
    <source>
        <dbReference type="ARBA" id="ARBA00022449"/>
    </source>
</evidence>
<dbReference type="RefSeq" id="WP_104409900.1">
    <property type="nucleotide sequence ID" value="NZ_PTIS01000008.1"/>
</dbReference>
<keyword evidence="10" id="KW-0406">Ion transport</keyword>
<dbReference type="PANTHER" id="PTHR43298:SF2">
    <property type="entry name" value="FMN_FAD EXPORTER YEEO-RELATED"/>
    <property type="match status" value="1"/>
</dbReference>
<keyword evidence="5" id="KW-0813">Transport</keyword>
<keyword evidence="9 13" id="KW-1133">Transmembrane helix</keyword>
<dbReference type="GO" id="GO:0042910">
    <property type="term" value="F:xenobiotic transmembrane transporter activity"/>
    <property type="evidence" value="ECO:0007669"/>
    <property type="project" value="InterPro"/>
</dbReference>
<evidence type="ECO:0000313" key="15">
    <source>
        <dbReference type="Proteomes" id="UP000239863"/>
    </source>
</evidence>
<keyword evidence="6" id="KW-0050">Antiport</keyword>